<feature type="transmembrane region" description="Helical" evidence="1">
    <location>
        <begin position="361"/>
        <end position="381"/>
    </location>
</feature>
<keyword evidence="1" id="KW-0812">Transmembrane</keyword>
<evidence type="ECO:0000256" key="2">
    <source>
        <dbReference type="SAM" id="SignalP"/>
    </source>
</evidence>
<feature type="transmembrane region" description="Helical" evidence="1">
    <location>
        <begin position="240"/>
        <end position="264"/>
    </location>
</feature>
<keyword evidence="4" id="KW-1185">Reference proteome</keyword>
<evidence type="ECO:0000313" key="4">
    <source>
        <dbReference type="Proteomes" id="UP000030651"/>
    </source>
</evidence>
<dbReference type="OrthoDB" id="7464126at2759"/>
<accession>W3WK82</accession>
<feature type="chain" id="PRO_5004833613" evidence="2">
    <location>
        <begin position="22"/>
        <end position="743"/>
    </location>
</feature>
<proteinExistence type="predicted"/>
<dbReference type="KEGG" id="pfy:PFICI_14055"/>
<protein>
    <submittedName>
        <fullName evidence="3">Uncharacterized protein</fullName>
    </submittedName>
</protein>
<dbReference type="AlphaFoldDB" id="W3WK82"/>
<keyword evidence="2" id="KW-0732">Signal</keyword>
<feature type="transmembrane region" description="Helical" evidence="1">
    <location>
        <begin position="338"/>
        <end position="355"/>
    </location>
</feature>
<keyword evidence="1" id="KW-0472">Membrane</keyword>
<keyword evidence="1" id="KW-1133">Transmembrane helix</keyword>
<dbReference type="RefSeq" id="XP_007840827.1">
    <property type="nucleotide sequence ID" value="XM_007842636.1"/>
</dbReference>
<dbReference type="STRING" id="1229662.W3WK82"/>
<dbReference type="HOGENOM" id="CLU_016616_0_0_1"/>
<name>W3WK82_PESFW</name>
<reference evidence="4" key="1">
    <citation type="journal article" date="2015" name="BMC Genomics">
        <title>Genomic and transcriptomic analysis of the endophytic fungus Pestalotiopsis fici reveals its lifestyle and high potential for synthesis of natural products.</title>
        <authorList>
            <person name="Wang X."/>
            <person name="Zhang X."/>
            <person name="Liu L."/>
            <person name="Xiang M."/>
            <person name="Wang W."/>
            <person name="Sun X."/>
            <person name="Che Y."/>
            <person name="Guo L."/>
            <person name="Liu G."/>
            <person name="Guo L."/>
            <person name="Wang C."/>
            <person name="Yin W.B."/>
            <person name="Stadler M."/>
            <person name="Zhang X."/>
            <person name="Liu X."/>
        </authorList>
    </citation>
    <scope>NUCLEOTIDE SEQUENCE [LARGE SCALE GENOMIC DNA]</scope>
    <source>
        <strain evidence="4">W106-1 / CGMCC3.15140</strain>
    </source>
</reference>
<dbReference type="GeneID" id="19279068"/>
<dbReference type="EMBL" id="KI912120">
    <property type="protein sequence ID" value="ETS74189.1"/>
    <property type="molecule type" value="Genomic_DNA"/>
</dbReference>
<evidence type="ECO:0000256" key="1">
    <source>
        <dbReference type="SAM" id="Phobius"/>
    </source>
</evidence>
<feature type="transmembrane region" description="Helical" evidence="1">
    <location>
        <begin position="201"/>
        <end position="228"/>
    </location>
</feature>
<dbReference type="InParanoid" id="W3WK82"/>
<evidence type="ECO:0000313" key="3">
    <source>
        <dbReference type="EMBL" id="ETS74189.1"/>
    </source>
</evidence>
<dbReference type="Proteomes" id="UP000030651">
    <property type="component" value="Unassembled WGS sequence"/>
</dbReference>
<sequence length="743" mass="83184">MTVMLFKACYIILGGLPLVRADWWDDFSNNLATDLAPLLSLFGEKVTMQYLSESITFLDYLIFAMAPMGILTALVSAIRVCGSPSLRAFIGRAQEGAGNAEAELCSSTSRNVCELYNNGGIARVFGRPKILEVIHDPSDPNFSQTAGIYTFMDYLKTNNGKSFWKEQGARTDMESQSEDNDSGPFAPNLSLNVGIKRKSDAVFLGVAILGAVLQIGVLIYAGIITYYLQWESENSGSVEYACPLTIIGTLLVCSGVFYCAFLVGESTTEQVYRRSSNDGSRRQGDTKQSVPSLYWLQPGGQVLGDQTFDAFCYSDREQPLPKYLISWKRRSEAKKPEIWAAVSMTTIGFVMQFIGLRGIHATAAVAQLGAIIVMSAARASLRMQRLKPRDNFLVDCPDEVVGYELDWLALRIGRNDIEDESSEMQQRAAHSPADDRREFWKFCGTSKHIASDTRPSQELNAAAKLLAYRTRLAELTDSPATSPDQASSSRQFRDEMVKIKYVAKQLTQALEDVVSMIYLGAFGVNLADADILWWEVNCSVATRFESSSHQTDSASSEISPLHVGLHHFGEDRLVFQKPLEVEAILGLWLWSLVSDFSTETRDKYDHVRISRAFEVPTRRIISTREEFQDLELWTGTAFHTHDETFAYKDVEFARPSDIFILKQNVSSTYEPLSSNLPRDLGAEDNPRVARYFGWHNIEASQTQNVDFSYDGLKIEMGNKNQTKPTPPKTDSRKAVAFMWFLIK</sequence>
<organism evidence="3 4">
    <name type="scientific">Pestalotiopsis fici (strain W106-1 / CGMCC3.15140)</name>
    <dbReference type="NCBI Taxonomy" id="1229662"/>
    <lineage>
        <taxon>Eukaryota</taxon>
        <taxon>Fungi</taxon>
        <taxon>Dikarya</taxon>
        <taxon>Ascomycota</taxon>
        <taxon>Pezizomycotina</taxon>
        <taxon>Sordariomycetes</taxon>
        <taxon>Xylariomycetidae</taxon>
        <taxon>Amphisphaeriales</taxon>
        <taxon>Sporocadaceae</taxon>
        <taxon>Pestalotiopsis</taxon>
    </lineage>
</organism>
<dbReference type="eggNOG" id="KOG4177">
    <property type="taxonomic scope" value="Eukaryota"/>
</dbReference>
<gene>
    <name evidence="3" type="ORF">PFICI_14055</name>
</gene>
<feature type="signal peptide" evidence="2">
    <location>
        <begin position="1"/>
        <end position="21"/>
    </location>
</feature>
<feature type="transmembrane region" description="Helical" evidence="1">
    <location>
        <begin position="60"/>
        <end position="82"/>
    </location>
</feature>